<evidence type="ECO:0000259" key="14">
    <source>
        <dbReference type="Pfam" id="PF03264"/>
    </source>
</evidence>
<dbReference type="AlphaFoldDB" id="A0A2U3K4I2"/>
<gene>
    <name evidence="16" type="ORF">SBA1_1310006</name>
</gene>
<keyword evidence="9" id="KW-0249">Electron transport</keyword>
<organism evidence="16 17">
    <name type="scientific">Candidatus Sulfotelmatobacter kueseliae</name>
    <dbReference type="NCBI Taxonomy" id="2042962"/>
    <lineage>
        <taxon>Bacteria</taxon>
        <taxon>Pseudomonadati</taxon>
        <taxon>Acidobacteriota</taxon>
        <taxon>Terriglobia</taxon>
        <taxon>Terriglobales</taxon>
        <taxon>Candidatus Korobacteraceae</taxon>
        <taxon>Candidatus Sulfotelmatobacter</taxon>
    </lineage>
</organism>
<evidence type="ECO:0000256" key="13">
    <source>
        <dbReference type="SAM" id="Phobius"/>
    </source>
</evidence>
<keyword evidence="12 13" id="KW-0472">Membrane</keyword>
<keyword evidence="11" id="KW-0408">Iron</keyword>
<evidence type="ECO:0000256" key="2">
    <source>
        <dbReference type="ARBA" id="ARBA00004236"/>
    </source>
</evidence>
<comment type="similarity">
    <text evidence="3">Belongs to the NapC/NirT/NrfH family.</text>
</comment>
<evidence type="ECO:0000256" key="12">
    <source>
        <dbReference type="ARBA" id="ARBA00023136"/>
    </source>
</evidence>
<name>A0A2U3K4I2_9BACT</name>
<dbReference type="InterPro" id="IPR051174">
    <property type="entry name" value="Cytochrome_c-type_ET"/>
</dbReference>
<dbReference type="InterPro" id="IPR036280">
    <property type="entry name" value="Multihaem_cyt_sf"/>
</dbReference>
<evidence type="ECO:0000256" key="4">
    <source>
        <dbReference type="ARBA" id="ARBA00022448"/>
    </source>
</evidence>
<dbReference type="InterPro" id="IPR005126">
    <property type="entry name" value="NapC/NirT_cyt_c_N"/>
</dbReference>
<evidence type="ECO:0000256" key="9">
    <source>
        <dbReference type="ARBA" id="ARBA00022982"/>
    </source>
</evidence>
<dbReference type="Pfam" id="PF03264">
    <property type="entry name" value="Cytochrom_NNT"/>
    <property type="match status" value="1"/>
</dbReference>
<keyword evidence="5" id="KW-1003">Cell membrane</keyword>
<evidence type="ECO:0000256" key="10">
    <source>
        <dbReference type="ARBA" id="ARBA00022989"/>
    </source>
</evidence>
<evidence type="ECO:0000259" key="15">
    <source>
        <dbReference type="Pfam" id="PF14537"/>
    </source>
</evidence>
<keyword evidence="8" id="KW-0479">Metal-binding</keyword>
<sequence>MDTEKTPPLEVEPWHRSRMLLRNPVSLAGVALGIVSLANIFLFVLIDAIAVKPGPYIGILAYMVSPGFLILSLLMMLAGVLLERRKHLAPQAFYPRIDLNDPTQRSAVISFTTFLVVFVVVSAAGSYKAYEFTESTAFCGQLCHTVMIPEYTAYQLSPHARVACADCHVGPGATWFVKSKLSGSRQVFATIFNTYPRPIPTPVHNLRPAQETCEQCHWPKKFYGGQLKVFAHYANDEKNTLHQVRMLIKTGGGDPATGAPEGIHWHMNIGNRIDYVAADEKRQVIPYIHVEDLQGRVTEYYAKDSTLSKDQIAKADKHHMDCVDCHNRPTHIYVPPDLSVDQSLLSRHLDASLPFIKQQAVTVLSATYASNDAATQGIANGLQGFYESKYPDIAKTKQLEIRNAVAEIQQIYRRTTFPDMKLNWQTHPNNLGHYYYPGCFRCHDGQHVSTDGRVISRDCNQCHTLMSETEGVASASAPPAPTFQHPVDLGDLTQVNCADCHNGGVGP</sequence>
<feature type="transmembrane region" description="Helical" evidence="13">
    <location>
        <begin position="106"/>
        <end position="127"/>
    </location>
</feature>
<proteinExistence type="inferred from homology"/>
<dbReference type="GO" id="GO:0005886">
    <property type="term" value="C:plasma membrane"/>
    <property type="evidence" value="ECO:0007669"/>
    <property type="project" value="UniProtKB-SubCell"/>
</dbReference>
<keyword evidence="7 13" id="KW-0812">Transmembrane</keyword>
<evidence type="ECO:0000256" key="5">
    <source>
        <dbReference type="ARBA" id="ARBA00022475"/>
    </source>
</evidence>
<feature type="transmembrane region" description="Helical" evidence="13">
    <location>
        <begin position="25"/>
        <end position="50"/>
    </location>
</feature>
<protein>
    <submittedName>
        <fullName evidence="16">Cytochrome c family protein</fullName>
    </submittedName>
</protein>
<dbReference type="SUPFAM" id="SSF48695">
    <property type="entry name" value="Multiheme cytochromes"/>
    <property type="match status" value="1"/>
</dbReference>
<comment type="cofactor">
    <cofactor evidence="1">
        <name>heme c</name>
        <dbReference type="ChEBI" id="CHEBI:61717"/>
    </cofactor>
</comment>
<dbReference type="PANTHER" id="PTHR30333">
    <property type="entry name" value="CYTOCHROME C-TYPE PROTEIN"/>
    <property type="match status" value="1"/>
</dbReference>
<evidence type="ECO:0000256" key="1">
    <source>
        <dbReference type="ARBA" id="ARBA00001926"/>
    </source>
</evidence>
<comment type="subcellular location">
    <subcellularLocation>
        <location evidence="2">Cell membrane</location>
    </subcellularLocation>
</comment>
<dbReference type="InterPro" id="IPR012286">
    <property type="entry name" value="Tetrahaem_cytochrome"/>
</dbReference>
<keyword evidence="10 13" id="KW-1133">Transmembrane helix</keyword>
<keyword evidence="6" id="KW-0349">Heme</keyword>
<evidence type="ECO:0000256" key="8">
    <source>
        <dbReference type="ARBA" id="ARBA00022723"/>
    </source>
</evidence>
<dbReference type="InterPro" id="IPR038266">
    <property type="entry name" value="NapC/NirT_cytc_sf"/>
</dbReference>
<dbReference type="OrthoDB" id="9791652at2"/>
<evidence type="ECO:0000256" key="6">
    <source>
        <dbReference type="ARBA" id="ARBA00022617"/>
    </source>
</evidence>
<dbReference type="EMBL" id="OMOD01000037">
    <property type="protein sequence ID" value="SPF34585.1"/>
    <property type="molecule type" value="Genomic_DNA"/>
</dbReference>
<feature type="domain" description="Tetrahaem cytochrome" evidence="15">
    <location>
        <begin position="438"/>
        <end position="503"/>
    </location>
</feature>
<evidence type="ECO:0000256" key="3">
    <source>
        <dbReference type="ARBA" id="ARBA00007395"/>
    </source>
</evidence>
<feature type="transmembrane region" description="Helical" evidence="13">
    <location>
        <begin position="56"/>
        <end position="82"/>
    </location>
</feature>
<accession>A0A2U3K4I2</accession>
<feature type="domain" description="NapC/NirT cytochrome c N-terminal" evidence="14">
    <location>
        <begin position="105"/>
        <end position="195"/>
    </location>
</feature>
<reference evidence="17" key="1">
    <citation type="submission" date="2018-02" db="EMBL/GenBank/DDBJ databases">
        <authorList>
            <person name="Hausmann B."/>
        </authorList>
    </citation>
    <scope>NUCLEOTIDE SEQUENCE [LARGE SCALE GENOMIC DNA]</scope>
    <source>
        <strain evidence="17">Peat soil MAG SbA1</strain>
    </source>
</reference>
<dbReference type="Proteomes" id="UP000238701">
    <property type="component" value="Unassembled WGS sequence"/>
</dbReference>
<keyword evidence="4" id="KW-0813">Transport</keyword>
<dbReference type="PANTHER" id="PTHR30333:SF1">
    <property type="entry name" value="CYTOCHROME C-TYPE PROTEIN NAPC"/>
    <property type="match status" value="1"/>
</dbReference>
<evidence type="ECO:0000256" key="7">
    <source>
        <dbReference type="ARBA" id="ARBA00022692"/>
    </source>
</evidence>
<dbReference type="Pfam" id="PF14537">
    <property type="entry name" value="Cytochrom_c3_2"/>
    <property type="match status" value="1"/>
</dbReference>
<dbReference type="GO" id="GO:0009055">
    <property type="term" value="F:electron transfer activity"/>
    <property type="evidence" value="ECO:0007669"/>
    <property type="project" value="TreeGrafter"/>
</dbReference>
<dbReference type="GO" id="GO:0009061">
    <property type="term" value="P:anaerobic respiration"/>
    <property type="evidence" value="ECO:0007669"/>
    <property type="project" value="TreeGrafter"/>
</dbReference>
<dbReference type="Gene3D" id="1.10.1130.10">
    <property type="entry name" value="Flavocytochrome C3, Chain A"/>
    <property type="match status" value="1"/>
</dbReference>
<evidence type="ECO:0000313" key="17">
    <source>
        <dbReference type="Proteomes" id="UP000238701"/>
    </source>
</evidence>
<dbReference type="Gene3D" id="1.10.3820.10">
    <property type="entry name" value="Di-heme elbow motif domain"/>
    <property type="match status" value="1"/>
</dbReference>
<dbReference type="GO" id="GO:0046872">
    <property type="term" value="F:metal ion binding"/>
    <property type="evidence" value="ECO:0007669"/>
    <property type="project" value="UniProtKB-KW"/>
</dbReference>
<evidence type="ECO:0000256" key="11">
    <source>
        <dbReference type="ARBA" id="ARBA00023004"/>
    </source>
</evidence>
<evidence type="ECO:0000313" key="16">
    <source>
        <dbReference type="EMBL" id="SPF34585.1"/>
    </source>
</evidence>